<dbReference type="OrthoDB" id="1681497at2"/>
<proteinExistence type="predicted"/>
<gene>
    <name evidence="1" type="ORF">Bccel_5101</name>
</gene>
<accession>A0A0L6JVT0</accession>
<keyword evidence="2" id="KW-1185">Reference proteome</keyword>
<dbReference type="RefSeq" id="WP_050753811.1">
    <property type="nucleotide sequence ID" value="NZ_JQKC01000021.1"/>
</dbReference>
<comment type="caution">
    <text evidence="1">The sequence shown here is derived from an EMBL/GenBank/DDBJ whole genome shotgun (WGS) entry which is preliminary data.</text>
</comment>
<dbReference type="EMBL" id="LGTC01000001">
    <property type="protein sequence ID" value="KNY29824.1"/>
    <property type="molecule type" value="Genomic_DNA"/>
</dbReference>
<sequence>MDIDFDRIKKEVLSCCKTSESCPVCTKKDCLIGFSKIVLDYYFESKNTILHHAMEKVPKEDFKSYRSENLIDAIVEILLQCRQCDIEHERNCVVNVTRICMETALLGKNMGKYEGNSLSYIVRVIEFNPEIGNEIMGRYKEAKSLFTE</sequence>
<protein>
    <submittedName>
        <fullName evidence="1">Uncharacterized protein</fullName>
    </submittedName>
</protein>
<name>A0A0L6JVT0_9FIRM</name>
<dbReference type="Proteomes" id="UP000036923">
    <property type="component" value="Unassembled WGS sequence"/>
</dbReference>
<dbReference type="AlphaFoldDB" id="A0A0L6JVT0"/>
<evidence type="ECO:0000313" key="1">
    <source>
        <dbReference type="EMBL" id="KNY29824.1"/>
    </source>
</evidence>
<organism evidence="1 2">
    <name type="scientific">Pseudobacteroides cellulosolvens ATCC 35603 = DSM 2933</name>
    <dbReference type="NCBI Taxonomy" id="398512"/>
    <lineage>
        <taxon>Bacteria</taxon>
        <taxon>Bacillati</taxon>
        <taxon>Bacillota</taxon>
        <taxon>Clostridia</taxon>
        <taxon>Eubacteriales</taxon>
        <taxon>Oscillospiraceae</taxon>
        <taxon>Pseudobacteroides</taxon>
    </lineage>
</organism>
<evidence type="ECO:0000313" key="2">
    <source>
        <dbReference type="Proteomes" id="UP000036923"/>
    </source>
</evidence>
<reference evidence="2" key="1">
    <citation type="submission" date="2015-07" db="EMBL/GenBank/DDBJ databases">
        <title>Near-Complete Genome Sequence of the Cellulolytic Bacterium Bacteroides (Pseudobacteroides) cellulosolvens ATCC 35603.</title>
        <authorList>
            <person name="Dassa B."/>
            <person name="Utturkar S.M."/>
            <person name="Klingeman D.M."/>
            <person name="Hurt R.A."/>
            <person name="Keller M."/>
            <person name="Xu J."/>
            <person name="Reddy Y.H.K."/>
            <person name="Borovok I."/>
            <person name="Grinberg I.R."/>
            <person name="Lamed R."/>
            <person name="Zhivin O."/>
            <person name="Bayer E.A."/>
            <person name="Brown S.D."/>
        </authorList>
    </citation>
    <scope>NUCLEOTIDE SEQUENCE [LARGE SCALE GENOMIC DNA]</scope>
    <source>
        <strain evidence="2">DSM 2933</strain>
    </source>
</reference>
<dbReference type="eggNOG" id="ENOG50333K8">
    <property type="taxonomic scope" value="Bacteria"/>
</dbReference>